<comment type="caution">
    <text evidence="4">The sequence shown here is derived from an EMBL/GenBank/DDBJ whole genome shotgun (WGS) entry which is preliminary data.</text>
</comment>
<dbReference type="Pfam" id="PF00583">
    <property type="entry name" value="Acetyltransf_1"/>
    <property type="match status" value="1"/>
</dbReference>
<dbReference type="InterPro" id="IPR050680">
    <property type="entry name" value="YpeA/RimI_acetyltransf"/>
</dbReference>
<dbReference type="AlphaFoldDB" id="A0A923NMU5"/>
<dbReference type="PROSITE" id="PS51186">
    <property type="entry name" value="GNAT"/>
    <property type="match status" value="1"/>
</dbReference>
<reference evidence="4" key="1">
    <citation type="submission" date="2020-08" db="EMBL/GenBank/DDBJ databases">
        <title>Genome public.</title>
        <authorList>
            <person name="Liu C."/>
            <person name="Sun Q."/>
        </authorList>
    </citation>
    <scope>NUCLEOTIDE SEQUENCE</scope>
    <source>
        <strain evidence="4">BX12</strain>
    </source>
</reference>
<dbReference type="EMBL" id="JACRYT010000022">
    <property type="protein sequence ID" value="MBC6680962.1"/>
    <property type="molecule type" value="Genomic_DNA"/>
</dbReference>
<evidence type="ECO:0000256" key="1">
    <source>
        <dbReference type="ARBA" id="ARBA00022679"/>
    </source>
</evidence>
<dbReference type="InterPro" id="IPR000182">
    <property type="entry name" value="GNAT_dom"/>
</dbReference>
<protein>
    <submittedName>
        <fullName evidence="4">GNAT family N-acetyltransferase</fullName>
    </submittedName>
</protein>
<dbReference type="Gene3D" id="3.40.630.30">
    <property type="match status" value="1"/>
</dbReference>
<dbReference type="CDD" id="cd04301">
    <property type="entry name" value="NAT_SF"/>
    <property type="match status" value="1"/>
</dbReference>
<evidence type="ECO:0000259" key="3">
    <source>
        <dbReference type="PROSITE" id="PS51186"/>
    </source>
</evidence>
<dbReference type="SUPFAM" id="SSF55729">
    <property type="entry name" value="Acyl-CoA N-acyltransferases (Nat)"/>
    <property type="match status" value="1"/>
</dbReference>
<gene>
    <name evidence="4" type="ORF">H9L42_14150</name>
</gene>
<accession>A0A923NMU5</accession>
<sequence length="178" mass="20679">MEIRRIRPGDSRMDISRIYEESWKSAYKGIVPQTYLDSIPKGRWAPYLDQPDWHTLICIEGGHIIGTTSFCKSRFEQFASWGEIISLYLLPQYVGRGYGKALLKAAIRELKEMGFHDVFLWVLEENHRARLFYEKMGFLFSGNFMEDSIGGKTLREVRYTYSPDLSGSAESELCRQEV</sequence>
<organism evidence="4 5">
    <name type="scientific">Zhenpiania hominis</name>
    <dbReference type="NCBI Taxonomy" id="2763644"/>
    <lineage>
        <taxon>Bacteria</taxon>
        <taxon>Bacillati</taxon>
        <taxon>Bacillota</taxon>
        <taxon>Clostridia</taxon>
        <taxon>Peptostreptococcales</taxon>
        <taxon>Anaerovoracaceae</taxon>
        <taxon>Zhenpiania</taxon>
    </lineage>
</organism>
<keyword evidence="1" id="KW-0808">Transferase</keyword>
<feature type="domain" description="N-acetyltransferase" evidence="3">
    <location>
        <begin position="1"/>
        <end position="164"/>
    </location>
</feature>
<evidence type="ECO:0000313" key="5">
    <source>
        <dbReference type="Proteomes" id="UP000602647"/>
    </source>
</evidence>
<evidence type="ECO:0000313" key="4">
    <source>
        <dbReference type="EMBL" id="MBC6680962.1"/>
    </source>
</evidence>
<dbReference type="InterPro" id="IPR016181">
    <property type="entry name" value="Acyl_CoA_acyltransferase"/>
</dbReference>
<name>A0A923NMU5_9FIRM</name>
<keyword evidence="2" id="KW-0012">Acyltransferase</keyword>
<dbReference type="PANTHER" id="PTHR43420">
    <property type="entry name" value="ACETYLTRANSFERASE"/>
    <property type="match status" value="1"/>
</dbReference>
<dbReference type="Proteomes" id="UP000602647">
    <property type="component" value="Unassembled WGS sequence"/>
</dbReference>
<dbReference type="GO" id="GO:0016747">
    <property type="term" value="F:acyltransferase activity, transferring groups other than amino-acyl groups"/>
    <property type="evidence" value="ECO:0007669"/>
    <property type="project" value="InterPro"/>
</dbReference>
<dbReference type="RefSeq" id="WP_187304059.1">
    <property type="nucleotide sequence ID" value="NZ_JACRYT010000022.1"/>
</dbReference>
<dbReference type="PANTHER" id="PTHR43420:SF43">
    <property type="entry name" value="SPERMINE_SPERMIDINE ACETYLTRANSFERASE"/>
    <property type="match status" value="1"/>
</dbReference>
<keyword evidence="5" id="KW-1185">Reference proteome</keyword>
<proteinExistence type="predicted"/>
<evidence type="ECO:0000256" key="2">
    <source>
        <dbReference type="ARBA" id="ARBA00023315"/>
    </source>
</evidence>